<reference evidence="2 3" key="1">
    <citation type="submission" date="2018-01" db="EMBL/GenBank/DDBJ databases">
        <title>Complete genome sequence of Salinigranum rubrum GX10T, an extremely halophilic archaeon isolated from a marine solar saltern.</title>
        <authorList>
            <person name="Han S."/>
        </authorList>
    </citation>
    <scope>NUCLEOTIDE SEQUENCE [LARGE SCALE GENOMIC DNA]</scope>
    <source>
        <strain evidence="2 3">GX10</strain>
    </source>
</reference>
<dbReference type="AlphaFoldDB" id="A0A2I8VGM2"/>
<dbReference type="EMBL" id="CP026309">
    <property type="protein sequence ID" value="AUV81087.1"/>
    <property type="molecule type" value="Genomic_DNA"/>
</dbReference>
<proteinExistence type="predicted"/>
<keyword evidence="1" id="KW-0812">Transmembrane</keyword>
<evidence type="ECO:0000256" key="1">
    <source>
        <dbReference type="SAM" id="Phobius"/>
    </source>
</evidence>
<accession>A0A2I8VGM2</accession>
<evidence type="ECO:0000313" key="3">
    <source>
        <dbReference type="Proteomes" id="UP000236584"/>
    </source>
</evidence>
<evidence type="ECO:0000313" key="2">
    <source>
        <dbReference type="EMBL" id="AUV81087.1"/>
    </source>
</evidence>
<sequence length="64" mass="7321">MVLNHEWMGAGLVLVVPKVISVFFGSFLFQPFFPDKIHRSFEVFSQLAGTCIIIHHPLRSVCLY</sequence>
<dbReference type="KEGG" id="srub:C2R22_04955"/>
<keyword evidence="1" id="KW-0472">Membrane</keyword>
<feature type="transmembrane region" description="Helical" evidence="1">
    <location>
        <begin position="6"/>
        <end position="29"/>
    </location>
</feature>
<gene>
    <name evidence="2" type="ORF">C2R22_04955</name>
</gene>
<name>A0A2I8VGM2_9EURY</name>
<keyword evidence="1" id="KW-1133">Transmembrane helix</keyword>
<protein>
    <submittedName>
        <fullName evidence="2">Uncharacterized protein</fullName>
    </submittedName>
</protein>
<dbReference type="Proteomes" id="UP000236584">
    <property type="component" value="Chromosome"/>
</dbReference>
<organism evidence="2 3">
    <name type="scientific">Salinigranum rubrum</name>
    <dbReference type="NCBI Taxonomy" id="755307"/>
    <lineage>
        <taxon>Archaea</taxon>
        <taxon>Methanobacteriati</taxon>
        <taxon>Methanobacteriota</taxon>
        <taxon>Stenosarchaea group</taxon>
        <taxon>Halobacteria</taxon>
        <taxon>Halobacteriales</taxon>
        <taxon>Haloferacaceae</taxon>
        <taxon>Salinigranum</taxon>
    </lineage>
</organism>
<keyword evidence="3" id="KW-1185">Reference proteome</keyword>